<evidence type="ECO:0000259" key="1">
    <source>
        <dbReference type="Pfam" id="PF13020"/>
    </source>
</evidence>
<evidence type="ECO:0000313" key="2">
    <source>
        <dbReference type="EMBL" id="PFC71097.1"/>
    </source>
</evidence>
<feature type="domain" description="Protein NO VEIN C-terminal" evidence="1">
    <location>
        <begin position="247"/>
        <end position="344"/>
    </location>
</feature>
<dbReference type="RefSeq" id="WP_098289079.1">
    <property type="nucleotide sequence ID" value="NZ_NTQT01000029.1"/>
</dbReference>
<dbReference type="EMBL" id="NTQT01000029">
    <property type="protein sequence ID" value="PFC71097.1"/>
    <property type="molecule type" value="Genomic_DNA"/>
</dbReference>
<dbReference type="InterPro" id="IPR024975">
    <property type="entry name" value="NOV_C"/>
</dbReference>
<accession>A0A2A8XXU4</accession>
<gene>
    <name evidence="2" type="ORF">CN290_23775</name>
</gene>
<dbReference type="Pfam" id="PF13020">
    <property type="entry name" value="NOV_C"/>
    <property type="match status" value="1"/>
</dbReference>
<sequence length="366" mass="41651">MKQNDGQKPVKHLFIKFNDVNEGFPKVVSTIRQHEITGLNNNGELIWGQFTSRDQAGISLKHKQDIEQQLANNMTTRVIFYSRKAKLLYEAELVGIYDRDYAGATQSEFVKLIPEYYRHLAGVTHITAKNPMIIYSYFHIKGLRPISLTNNIEHIYHYDKQVPILNVKGMQALLYVSLNEQYESSITSIKITDNDLGVEGKKLELSTDSDISANKIIKRGSSIRNRYGVKRDYVAEADVKGRIGDAAEELVLKYEKESLTNMGFSHLAEKVHRISQIEGDGLGYDILSYEIDGKEKYIEVKGTINEANIPFPISSSEVQFSEEKTEAFYIYRVCGLKTDTPQLKIYQGSISANFNLEPINYLAELK</sequence>
<protein>
    <recommendedName>
        <fullName evidence="1">Protein NO VEIN C-terminal domain-containing protein</fullName>
    </recommendedName>
</protein>
<proteinExistence type="predicted"/>
<reference evidence="2 3" key="1">
    <citation type="submission" date="2017-09" db="EMBL/GenBank/DDBJ databases">
        <title>Large-scale bioinformatics analysis of Bacillus genomes uncovers conserved roles of natural products in bacterial physiology.</title>
        <authorList>
            <consortium name="Agbiome Team Llc"/>
            <person name="Bleich R.M."/>
            <person name="Grubbs K.J."/>
            <person name="Santa Maria K.C."/>
            <person name="Allen S.E."/>
            <person name="Farag S."/>
            <person name="Shank E.A."/>
            <person name="Bowers A."/>
        </authorList>
    </citation>
    <scope>NUCLEOTIDE SEQUENCE [LARGE SCALE GENOMIC DNA]</scope>
    <source>
        <strain evidence="2 3">AFS025165</strain>
    </source>
</reference>
<organism evidence="2 3">
    <name type="scientific">Bacillus cereus</name>
    <dbReference type="NCBI Taxonomy" id="1396"/>
    <lineage>
        <taxon>Bacteria</taxon>
        <taxon>Bacillati</taxon>
        <taxon>Bacillota</taxon>
        <taxon>Bacilli</taxon>
        <taxon>Bacillales</taxon>
        <taxon>Bacillaceae</taxon>
        <taxon>Bacillus</taxon>
        <taxon>Bacillus cereus group</taxon>
    </lineage>
</organism>
<dbReference type="Proteomes" id="UP000220226">
    <property type="component" value="Unassembled WGS sequence"/>
</dbReference>
<evidence type="ECO:0000313" key="3">
    <source>
        <dbReference type="Proteomes" id="UP000220226"/>
    </source>
</evidence>
<name>A0A2A8XXU4_BACCE</name>
<dbReference type="AlphaFoldDB" id="A0A2A8XXU4"/>
<comment type="caution">
    <text evidence="2">The sequence shown here is derived from an EMBL/GenBank/DDBJ whole genome shotgun (WGS) entry which is preliminary data.</text>
</comment>